<dbReference type="InterPro" id="IPR010488">
    <property type="entry name" value="Zeta_toxin_domain"/>
</dbReference>
<dbReference type="InterPro" id="IPR027417">
    <property type="entry name" value="P-loop_NTPase"/>
</dbReference>
<proteinExistence type="predicted"/>
<protein>
    <submittedName>
        <fullName evidence="4">Zeta toxin family protein</fullName>
    </submittedName>
</protein>
<feature type="domain" description="Zeta toxin" evidence="3">
    <location>
        <begin position="33"/>
        <end position="205"/>
    </location>
</feature>
<dbReference type="AlphaFoldDB" id="K2BV13"/>
<keyword evidence="2" id="KW-0067">ATP-binding</keyword>
<organism evidence="4">
    <name type="scientific">uncultured bacterium</name>
    <name type="common">gcode 4</name>
    <dbReference type="NCBI Taxonomy" id="1234023"/>
    <lineage>
        <taxon>Bacteria</taxon>
        <taxon>environmental samples</taxon>
    </lineage>
</organism>
<accession>K2BV13</accession>
<evidence type="ECO:0000256" key="2">
    <source>
        <dbReference type="ARBA" id="ARBA00022840"/>
    </source>
</evidence>
<name>K2BV13_9BACT</name>
<evidence type="ECO:0000259" key="3">
    <source>
        <dbReference type="Pfam" id="PF06414"/>
    </source>
</evidence>
<comment type="caution">
    <text evidence="4">The sequence shown here is derived from an EMBL/GenBank/DDBJ whole genome shotgun (WGS) entry which is preliminary data.</text>
</comment>
<dbReference type="EMBL" id="AMFJ01021653">
    <property type="protein sequence ID" value="EKD66074.1"/>
    <property type="molecule type" value="Genomic_DNA"/>
</dbReference>
<sequence length="258" mass="31602">MKKLFKNNEQWINEMFKYFCNILTEKWLENFKINPEEPSTIFLAWAPGSGKTEFIESRIDNSKYVIIDVDKYRNLFEWYNWINASEFQENSTKVANKIYKFCMQNNLNLVVDWTFWNMNVIEQNIWQCKRKNRDFGIILIYQDPVFSYFYTKKRELDWKRNVPQNIFIEKYYNSISNSFEILEKFPDISFIVAFKNYKKSIFDTKSSIINKNKFDKTFNVDYNEKNLQMKLNKIDELLSNWNFFITNIMKLLWHKKKN</sequence>
<reference evidence="4" key="1">
    <citation type="journal article" date="2012" name="Science">
        <title>Fermentation, hydrogen, and sulfur metabolism in multiple uncultivated bacterial phyla.</title>
        <authorList>
            <person name="Wrighton K.C."/>
            <person name="Thomas B.C."/>
            <person name="Sharon I."/>
            <person name="Miller C.S."/>
            <person name="Castelle C.J."/>
            <person name="VerBerkmoes N.C."/>
            <person name="Wilkins M.J."/>
            <person name="Hettich R.L."/>
            <person name="Lipton M.S."/>
            <person name="Williams K.H."/>
            <person name="Long P.E."/>
            <person name="Banfield J.F."/>
        </authorList>
    </citation>
    <scope>NUCLEOTIDE SEQUENCE [LARGE SCALE GENOMIC DNA]</scope>
</reference>
<dbReference type="SUPFAM" id="SSF52540">
    <property type="entry name" value="P-loop containing nucleoside triphosphate hydrolases"/>
    <property type="match status" value="1"/>
</dbReference>
<evidence type="ECO:0000256" key="1">
    <source>
        <dbReference type="ARBA" id="ARBA00022741"/>
    </source>
</evidence>
<evidence type="ECO:0000313" key="4">
    <source>
        <dbReference type="EMBL" id="EKD66074.1"/>
    </source>
</evidence>
<dbReference type="Pfam" id="PF06414">
    <property type="entry name" value="Zeta_toxin"/>
    <property type="match status" value="1"/>
</dbReference>
<dbReference type="GO" id="GO:0016301">
    <property type="term" value="F:kinase activity"/>
    <property type="evidence" value="ECO:0007669"/>
    <property type="project" value="InterPro"/>
</dbReference>
<dbReference type="Gene3D" id="3.40.50.300">
    <property type="entry name" value="P-loop containing nucleotide triphosphate hydrolases"/>
    <property type="match status" value="1"/>
</dbReference>
<gene>
    <name evidence="4" type="ORF">ACD_49C00067G0060</name>
</gene>
<keyword evidence="1" id="KW-0547">Nucleotide-binding</keyword>
<dbReference type="GO" id="GO:0005524">
    <property type="term" value="F:ATP binding"/>
    <property type="evidence" value="ECO:0007669"/>
    <property type="project" value="UniProtKB-KW"/>
</dbReference>